<dbReference type="RefSeq" id="WP_262850266.1">
    <property type="nucleotide sequence ID" value="NZ_JANZYP010000100.1"/>
</dbReference>
<dbReference type="InterPro" id="IPR001387">
    <property type="entry name" value="Cro/C1-type_HTH"/>
</dbReference>
<dbReference type="InterPro" id="IPR010982">
    <property type="entry name" value="Lambda_DNA-bd_dom_sf"/>
</dbReference>
<name>A0ABV9EPJ4_9ACTN</name>
<evidence type="ECO:0000313" key="4">
    <source>
        <dbReference type="Proteomes" id="UP001595891"/>
    </source>
</evidence>
<gene>
    <name evidence="3" type="ORF">ACFO8L_36245</name>
</gene>
<evidence type="ECO:0000256" key="1">
    <source>
        <dbReference type="ARBA" id="ARBA00023125"/>
    </source>
</evidence>
<organism evidence="3 4">
    <name type="scientific">Sphaerisporangium corydalis</name>
    <dbReference type="NCBI Taxonomy" id="1441875"/>
    <lineage>
        <taxon>Bacteria</taxon>
        <taxon>Bacillati</taxon>
        <taxon>Actinomycetota</taxon>
        <taxon>Actinomycetes</taxon>
        <taxon>Streptosporangiales</taxon>
        <taxon>Streptosporangiaceae</taxon>
        <taxon>Sphaerisporangium</taxon>
    </lineage>
</organism>
<dbReference type="PANTHER" id="PTHR46558:SF4">
    <property type="entry name" value="DNA-BIDING PHAGE PROTEIN"/>
    <property type="match status" value="1"/>
</dbReference>
<dbReference type="CDD" id="cd00093">
    <property type="entry name" value="HTH_XRE"/>
    <property type="match status" value="1"/>
</dbReference>
<protein>
    <submittedName>
        <fullName evidence="3">Helix-turn-helix transcriptional regulator</fullName>
    </submittedName>
</protein>
<reference evidence="4" key="1">
    <citation type="journal article" date="2019" name="Int. J. Syst. Evol. Microbiol.">
        <title>The Global Catalogue of Microorganisms (GCM) 10K type strain sequencing project: providing services to taxonomists for standard genome sequencing and annotation.</title>
        <authorList>
            <consortium name="The Broad Institute Genomics Platform"/>
            <consortium name="The Broad Institute Genome Sequencing Center for Infectious Disease"/>
            <person name="Wu L."/>
            <person name="Ma J."/>
        </authorList>
    </citation>
    <scope>NUCLEOTIDE SEQUENCE [LARGE SCALE GENOMIC DNA]</scope>
    <source>
        <strain evidence="4">CCUG 49560</strain>
    </source>
</reference>
<dbReference type="Pfam" id="PF01381">
    <property type="entry name" value="HTH_3"/>
    <property type="match status" value="1"/>
</dbReference>
<dbReference type="SUPFAM" id="SSF47413">
    <property type="entry name" value="lambda repressor-like DNA-binding domains"/>
    <property type="match status" value="1"/>
</dbReference>
<evidence type="ECO:0000313" key="3">
    <source>
        <dbReference type="EMBL" id="MFC4591591.1"/>
    </source>
</evidence>
<dbReference type="PROSITE" id="PS50943">
    <property type="entry name" value="HTH_CROC1"/>
    <property type="match status" value="1"/>
</dbReference>
<dbReference type="Gene3D" id="1.10.260.40">
    <property type="entry name" value="lambda repressor-like DNA-binding domains"/>
    <property type="match status" value="1"/>
</dbReference>
<proteinExistence type="predicted"/>
<keyword evidence="4" id="KW-1185">Reference proteome</keyword>
<feature type="domain" description="HTH cro/C1-type" evidence="2">
    <location>
        <begin position="5"/>
        <end position="59"/>
    </location>
</feature>
<comment type="caution">
    <text evidence="3">The sequence shown here is derived from an EMBL/GenBank/DDBJ whole genome shotgun (WGS) entry which is preliminary data.</text>
</comment>
<sequence>MRNRLLELRQAKGLTQSELGEDLNVSRQTIAAIEKGRYQPSLRLAFKIARYFGHTIEEIFHEDHQ</sequence>
<accession>A0ABV9EPJ4</accession>
<dbReference type="PANTHER" id="PTHR46558">
    <property type="entry name" value="TRACRIPTIONAL REGULATORY PROTEIN-RELATED-RELATED"/>
    <property type="match status" value="1"/>
</dbReference>
<dbReference type="EMBL" id="JBHSFN010000034">
    <property type="protein sequence ID" value="MFC4591591.1"/>
    <property type="molecule type" value="Genomic_DNA"/>
</dbReference>
<keyword evidence="1" id="KW-0238">DNA-binding</keyword>
<dbReference type="Proteomes" id="UP001595891">
    <property type="component" value="Unassembled WGS sequence"/>
</dbReference>
<evidence type="ECO:0000259" key="2">
    <source>
        <dbReference type="PROSITE" id="PS50943"/>
    </source>
</evidence>
<dbReference type="SMART" id="SM00530">
    <property type="entry name" value="HTH_XRE"/>
    <property type="match status" value="1"/>
</dbReference>